<evidence type="ECO:0000313" key="2">
    <source>
        <dbReference type="EnsemblMetazoa" id="GPPI020839-PA"/>
    </source>
</evidence>
<feature type="compositionally biased region" description="Basic residues" evidence="1">
    <location>
        <begin position="167"/>
        <end position="176"/>
    </location>
</feature>
<dbReference type="AlphaFoldDB" id="A0A1B0B6Y6"/>
<organism evidence="2 3">
    <name type="scientific">Glossina palpalis gambiensis</name>
    <dbReference type="NCBI Taxonomy" id="67801"/>
    <lineage>
        <taxon>Eukaryota</taxon>
        <taxon>Metazoa</taxon>
        <taxon>Ecdysozoa</taxon>
        <taxon>Arthropoda</taxon>
        <taxon>Hexapoda</taxon>
        <taxon>Insecta</taxon>
        <taxon>Pterygota</taxon>
        <taxon>Neoptera</taxon>
        <taxon>Endopterygota</taxon>
        <taxon>Diptera</taxon>
        <taxon>Brachycera</taxon>
        <taxon>Muscomorpha</taxon>
        <taxon>Hippoboscoidea</taxon>
        <taxon>Glossinidae</taxon>
        <taxon>Glossina</taxon>
    </lineage>
</organism>
<feature type="region of interest" description="Disordered" evidence="1">
    <location>
        <begin position="130"/>
        <end position="190"/>
    </location>
</feature>
<dbReference type="VEuPathDB" id="VectorBase:GPPI020839"/>
<evidence type="ECO:0000313" key="3">
    <source>
        <dbReference type="Proteomes" id="UP000092460"/>
    </source>
</evidence>
<dbReference type="EnsemblMetazoa" id="GPPI020839-RA">
    <property type="protein sequence ID" value="GPPI020839-PA"/>
    <property type="gene ID" value="GPPI020839"/>
</dbReference>
<dbReference type="EMBL" id="JXJN01009296">
    <property type="status" value="NOT_ANNOTATED_CDS"/>
    <property type="molecule type" value="Genomic_DNA"/>
</dbReference>
<proteinExistence type="predicted"/>
<feature type="compositionally biased region" description="Basic residues" evidence="1">
    <location>
        <begin position="131"/>
        <end position="140"/>
    </location>
</feature>
<reference evidence="2" key="2">
    <citation type="submission" date="2020-05" db="UniProtKB">
        <authorList>
            <consortium name="EnsemblMetazoa"/>
        </authorList>
    </citation>
    <scope>IDENTIFICATION</scope>
    <source>
        <strain evidence="2">IAEA</strain>
    </source>
</reference>
<name>A0A1B0B6Y6_9MUSC</name>
<accession>A0A1B0B6Y6</accession>
<keyword evidence="3" id="KW-1185">Reference proteome</keyword>
<feature type="compositionally biased region" description="Polar residues" evidence="1">
    <location>
        <begin position="177"/>
        <end position="190"/>
    </location>
</feature>
<evidence type="ECO:0000256" key="1">
    <source>
        <dbReference type="SAM" id="MobiDB-lite"/>
    </source>
</evidence>
<protein>
    <submittedName>
        <fullName evidence="2">Uncharacterized protein</fullName>
    </submittedName>
</protein>
<sequence>MKDVDHTTIFCGSLQKWTKKATLYFMNCGLFNSFSVYKKLNDTRIDYNQFLLKIEIQLREEKETQILDNMEEEPSTNDRHLRHQVLKRQTKVESEATSRSKLPYYRDAERECDRLKRLYGNRDERYSDLRRSRRDFRKQKTRESFCKRANNRNGHHSCRTDREKRNYKPKREKSPHRQTTSAARKSPQSSENAKIIYVPVPILTCPYQYWRPNFYDGYFRSNWTRPNQNFHQETFFHNKMNSRTQYNTKG</sequence>
<dbReference type="Proteomes" id="UP000092460">
    <property type="component" value="Unassembled WGS sequence"/>
</dbReference>
<reference evidence="3" key="1">
    <citation type="submission" date="2015-01" db="EMBL/GenBank/DDBJ databases">
        <authorList>
            <person name="Aksoy S."/>
            <person name="Warren W."/>
            <person name="Wilson R.K."/>
        </authorList>
    </citation>
    <scope>NUCLEOTIDE SEQUENCE [LARGE SCALE GENOMIC DNA]</scope>
    <source>
        <strain evidence="3">IAEA</strain>
    </source>
</reference>